<organism evidence="1 2">
    <name type="scientific">Catenaria anguillulae PL171</name>
    <dbReference type="NCBI Taxonomy" id="765915"/>
    <lineage>
        <taxon>Eukaryota</taxon>
        <taxon>Fungi</taxon>
        <taxon>Fungi incertae sedis</taxon>
        <taxon>Blastocladiomycota</taxon>
        <taxon>Blastocladiomycetes</taxon>
        <taxon>Blastocladiales</taxon>
        <taxon>Catenariaceae</taxon>
        <taxon>Catenaria</taxon>
    </lineage>
</organism>
<gene>
    <name evidence="1" type="ORF">BCR44DRAFT_1281493</name>
</gene>
<comment type="caution">
    <text evidence="1">The sequence shown here is derived from an EMBL/GenBank/DDBJ whole genome shotgun (WGS) entry which is preliminary data.</text>
</comment>
<dbReference type="InterPro" id="IPR011989">
    <property type="entry name" value="ARM-like"/>
</dbReference>
<dbReference type="EMBL" id="MCFL01000007">
    <property type="protein sequence ID" value="ORZ38763.1"/>
    <property type="molecule type" value="Genomic_DNA"/>
</dbReference>
<dbReference type="GO" id="GO:0005085">
    <property type="term" value="F:guanyl-nucleotide exchange factor activity"/>
    <property type="evidence" value="ECO:0007669"/>
    <property type="project" value="InterPro"/>
</dbReference>
<dbReference type="Gene3D" id="1.25.10.10">
    <property type="entry name" value="Leucine-rich Repeat Variant"/>
    <property type="match status" value="1"/>
</dbReference>
<evidence type="ECO:0008006" key="3">
    <source>
        <dbReference type="Google" id="ProtNLM"/>
    </source>
</evidence>
<sequence>MHSESLREVLLTQEGVIKGVVSDVKAGKAELLASALGLLVNFSLDFDKGRSLLVKLDVVPTMLHMVVGKSQHTQYCLHLLSVLVQNERGRDDLVSHRGIDHLIDLLPSTAAIDDENTEIIVEILEHASTDNRTNAKSPCLPYPPHTAC</sequence>
<proteinExistence type="predicted"/>
<reference evidence="1 2" key="1">
    <citation type="submission" date="2016-07" db="EMBL/GenBank/DDBJ databases">
        <title>Pervasive Adenine N6-methylation of Active Genes in Fungi.</title>
        <authorList>
            <consortium name="DOE Joint Genome Institute"/>
            <person name="Mondo S.J."/>
            <person name="Dannebaum R.O."/>
            <person name="Kuo R.C."/>
            <person name="Labutti K."/>
            <person name="Haridas S."/>
            <person name="Kuo A."/>
            <person name="Salamov A."/>
            <person name="Ahrendt S.R."/>
            <person name="Lipzen A."/>
            <person name="Sullivan W."/>
            <person name="Andreopoulos W.B."/>
            <person name="Clum A."/>
            <person name="Lindquist E."/>
            <person name="Daum C."/>
            <person name="Ramamoorthy G.K."/>
            <person name="Gryganskyi A."/>
            <person name="Culley D."/>
            <person name="Magnuson J.K."/>
            <person name="James T.Y."/>
            <person name="O'Malley M.A."/>
            <person name="Stajich J.E."/>
            <person name="Spatafora J.W."/>
            <person name="Visel A."/>
            <person name="Grigoriev I.V."/>
        </authorList>
    </citation>
    <scope>NUCLEOTIDE SEQUENCE [LARGE SCALE GENOMIC DNA]</scope>
    <source>
        <strain evidence="1 2">PL171</strain>
    </source>
</reference>
<dbReference type="AlphaFoldDB" id="A0A1Y2HYE9"/>
<name>A0A1Y2HYE9_9FUNG</name>
<keyword evidence="2" id="KW-1185">Reference proteome</keyword>
<evidence type="ECO:0000313" key="1">
    <source>
        <dbReference type="EMBL" id="ORZ38763.1"/>
    </source>
</evidence>
<dbReference type="InterPro" id="IPR040144">
    <property type="entry name" value="RAP1GDS1"/>
</dbReference>
<dbReference type="SUPFAM" id="SSF48371">
    <property type="entry name" value="ARM repeat"/>
    <property type="match status" value="1"/>
</dbReference>
<accession>A0A1Y2HYE9</accession>
<evidence type="ECO:0000313" key="2">
    <source>
        <dbReference type="Proteomes" id="UP000193411"/>
    </source>
</evidence>
<protein>
    <recommendedName>
        <fullName evidence="3">Armadillo-type protein</fullName>
    </recommendedName>
</protein>
<dbReference type="Proteomes" id="UP000193411">
    <property type="component" value="Unassembled WGS sequence"/>
</dbReference>
<dbReference type="InterPro" id="IPR016024">
    <property type="entry name" value="ARM-type_fold"/>
</dbReference>
<dbReference type="PANTHER" id="PTHR10957">
    <property type="entry name" value="RAP1 GTPASE-GDP DISSOCIATION STIMULATOR 1"/>
    <property type="match status" value="1"/>
</dbReference>